<dbReference type="EMBL" id="QHCV01000044">
    <property type="protein sequence ID" value="RAV31999.1"/>
    <property type="molecule type" value="Genomic_DNA"/>
</dbReference>
<proteinExistence type="predicted"/>
<dbReference type="Proteomes" id="UP000251577">
    <property type="component" value="Unassembled WGS sequence"/>
</dbReference>
<gene>
    <name evidence="1" type="ORF">DLJ54_05405</name>
</gene>
<evidence type="ECO:0008006" key="3">
    <source>
        <dbReference type="Google" id="ProtNLM"/>
    </source>
</evidence>
<keyword evidence="2" id="KW-1185">Reference proteome</keyword>
<dbReference type="SUPFAM" id="SSF53474">
    <property type="entry name" value="alpha/beta-Hydrolases"/>
    <property type="match status" value="1"/>
</dbReference>
<dbReference type="AlphaFoldDB" id="A0A364V5V3"/>
<accession>A0A364V5V3</accession>
<reference evidence="1 2" key="1">
    <citation type="journal article" date="2018" name="Syst. Appl. Microbiol.">
        <title>Corynebacterium heidelbergense sp. nov., isolated from the preen glands of Egyptian geese (Alopochen aegyptiacus).</title>
        <authorList>
            <person name="Braun M.S."/>
            <person name="Wang E."/>
            <person name="Zimmermann S."/>
            <person name="Wink M."/>
        </authorList>
    </citation>
    <scope>NUCLEOTIDE SEQUENCE [LARGE SCALE GENOMIC DNA]</scope>
    <source>
        <strain evidence="1 2">647</strain>
    </source>
</reference>
<name>A0A364V5V3_9CORY</name>
<dbReference type="PANTHER" id="PTHR37574">
    <property type="entry name" value="LIPASE B"/>
    <property type="match status" value="1"/>
</dbReference>
<dbReference type="InterPro" id="IPR029058">
    <property type="entry name" value="AB_hydrolase_fold"/>
</dbReference>
<protein>
    <recommendedName>
        <fullName evidence="3">Lipase</fullName>
    </recommendedName>
</protein>
<dbReference type="PANTHER" id="PTHR37574:SF1">
    <property type="entry name" value="LIPASE B"/>
    <property type="match status" value="1"/>
</dbReference>
<sequence length="144" mass="15762">MELPKSGVEDIQISAEYVTHAIREMHKRAGRKIDIVGHSQGGMIGRWSTKWWLDTRGMIDDLVGIAPSNQGTAAVYPVCATVGCGAGTAQQGQDTNFIHALNEDTMTFPDIDYTTINSTFDELVVPYTNGFLPPGPNVFDWCRG</sequence>
<comment type="caution">
    <text evidence="1">The sequence shown here is derived from an EMBL/GenBank/DDBJ whole genome shotgun (WGS) entry which is preliminary data.</text>
</comment>
<organism evidence="1 2">
    <name type="scientific">Corynebacterium heidelbergense</name>
    <dbReference type="NCBI Taxonomy" id="2055947"/>
    <lineage>
        <taxon>Bacteria</taxon>
        <taxon>Bacillati</taxon>
        <taxon>Actinomycetota</taxon>
        <taxon>Actinomycetes</taxon>
        <taxon>Mycobacteriales</taxon>
        <taxon>Corynebacteriaceae</taxon>
        <taxon>Corynebacterium</taxon>
    </lineage>
</organism>
<dbReference type="Gene3D" id="3.40.50.1820">
    <property type="entry name" value="alpha/beta hydrolase"/>
    <property type="match status" value="1"/>
</dbReference>
<evidence type="ECO:0000313" key="2">
    <source>
        <dbReference type="Proteomes" id="UP000251577"/>
    </source>
</evidence>
<evidence type="ECO:0000313" key="1">
    <source>
        <dbReference type="EMBL" id="RAV31999.1"/>
    </source>
</evidence>
<dbReference type="InterPro" id="IPR053228">
    <property type="entry name" value="Stereospecific_Lipase"/>
</dbReference>